<feature type="transmembrane region" description="Helical" evidence="9">
    <location>
        <begin position="253"/>
        <end position="275"/>
    </location>
</feature>
<dbReference type="CDD" id="cd02434">
    <property type="entry name" value="Nodulin-21_like_3"/>
    <property type="match status" value="1"/>
</dbReference>
<dbReference type="EMBL" id="HBDY01001942">
    <property type="protein sequence ID" value="CAD8228843.1"/>
    <property type="molecule type" value="Transcribed_RNA"/>
</dbReference>
<keyword evidence="4" id="KW-0926">Vacuole</keyword>
<evidence type="ECO:0000256" key="2">
    <source>
        <dbReference type="ARBA" id="ARBA00007049"/>
    </source>
</evidence>
<dbReference type="InterPro" id="IPR008217">
    <property type="entry name" value="Ccc1_fam"/>
</dbReference>
<dbReference type="OMA" id="PWKGEYA"/>
<keyword evidence="3" id="KW-0406">Ion transport</keyword>
<evidence type="ECO:0000256" key="5">
    <source>
        <dbReference type="ARBA" id="ARBA00022692"/>
    </source>
</evidence>
<evidence type="ECO:0000256" key="4">
    <source>
        <dbReference type="ARBA" id="ARBA00022554"/>
    </source>
</evidence>
<comment type="subcellular location">
    <subcellularLocation>
        <location evidence="1">Vacuole membrane</location>
        <topology evidence="1">Multi-pass membrane protein</topology>
    </subcellularLocation>
</comment>
<comment type="catalytic activity">
    <reaction evidence="8">
        <text>Fe(2+)(in) = Fe(2+)(out)</text>
        <dbReference type="Rhea" id="RHEA:28486"/>
        <dbReference type="ChEBI" id="CHEBI:29033"/>
    </reaction>
    <physiologicalReaction direction="left-to-right" evidence="8">
        <dbReference type="Rhea" id="RHEA:28487"/>
    </physiologicalReaction>
</comment>
<dbReference type="GO" id="GO:0005774">
    <property type="term" value="C:vacuolar membrane"/>
    <property type="evidence" value="ECO:0007669"/>
    <property type="project" value="UniProtKB-SubCell"/>
</dbReference>
<comment type="similarity">
    <text evidence="2">Belongs to the CCC1 family.</text>
</comment>
<accession>A0A7R9T998</accession>
<feature type="transmembrane region" description="Helical" evidence="9">
    <location>
        <begin position="193"/>
        <end position="212"/>
    </location>
</feature>
<evidence type="ECO:0000256" key="9">
    <source>
        <dbReference type="SAM" id="Phobius"/>
    </source>
</evidence>
<dbReference type="GO" id="GO:0006826">
    <property type="term" value="P:iron ion transport"/>
    <property type="evidence" value="ECO:0007669"/>
    <property type="project" value="UniProtKB-KW"/>
</dbReference>
<gene>
    <name evidence="10" type="ORF">MPUS1402_LOCUS1474</name>
</gene>
<evidence type="ECO:0000256" key="1">
    <source>
        <dbReference type="ARBA" id="ARBA00004128"/>
    </source>
</evidence>
<evidence type="ECO:0000256" key="3">
    <source>
        <dbReference type="ARBA" id="ARBA00022496"/>
    </source>
</evidence>
<evidence type="ECO:0008006" key="11">
    <source>
        <dbReference type="Google" id="ProtNLM"/>
    </source>
</evidence>
<keyword evidence="6 9" id="KW-1133">Transmembrane helix</keyword>
<keyword evidence="3" id="KW-0813">Transport</keyword>
<dbReference type="Pfam" id="PF01988">
    <property type="entry name" value="VIT1"/>
    <property type="match status" value="1"/>
</dbReference>
<name>A0A7R9T998_MICPS</name>
<dbReference type="GO" id="GO:0030026">
    <property type="term" value="P:intracellular manganese ion homeostasis"/>
    <property type="evidence" value="ECO:0007669"/>
    <property type="project" value="InterPro"/>
</dbReference>
<dbReference type="AlphaFoldDB" id="A0A7R9T998"/>
<evidence type="ECO:0000256" key="6">
    <source>
        <dbReference type="ARBA" id="ARBA00022989"/>
    </source>
</evidence>
<organism evidence="10">
    <name type="scientific">Micromonas pusilla</name>
    <name type="common">Picoplanktonic green alga</name>
    <name type="synonym">Chromulina pusilla</name>
    <dbReference type="NCBI Taxonomy" id="38833"/>
    <lineage>
        <taxon>Eukaryota</taxon>
        <taxon>Viridiplantae</taxon>
        <taxon>Chlorophyta</taxon>
        <taxon>Mamiellophyceae</taxon>
        <taxon>Mamiellales</taxon>
        <taxon>Mamiellaceae</taxon>
        <taxon>Micromonas</taxon>
    </lineage>
</organism>
<dbReference type="GO" id="GO:0005384">
    <property type="term" value="F:manganese ion transmembrane transporter activity"/>
    <property type="evidence" value="ECO:0007669"/>
    <property type="project" value="InterPro"/>
</dbReference>
<feature type="transmembrane region" description="Helical" evidence="9">
    <location>
        <begin position="87"/>
        <end position="109"/>
    </location>
</feature>
<protein>
    <recommendedName>
        <fullName evidence="11">Vacuolar iron family transporter</fullName>
    </recommendedName>
</protein>
<keyword evidence="5 9" id="KW-0812">Transmembrane</keyword>
<feature type="transmembrane region" description="Helical" evidence="9">
    <location>
        <begin position="224"/>
        <end position="241"/>
    </location>
</feature>
<sequence length="279" mass="29321">MASASEVRQRGSGPGRDLNAARVAYDALDVDLSRVAHDAKKAHGSAEAHAGASGKYVKSLVFGGLDGIITTFAVVAASVGGSLGSDVILLMGFANLVADGLSMGFGDYLSSKAEFEYTRAEHKREKWELDNYPEGEKREMVELYVARGMTEADAENVIDVMAKYPNFFLDVMMVEELGLMPPDDGESPAKNGLVTFLAFVCFGFVPLTSYVLAGVTGASADANFIAACVLTALMMLALGAAKAKFTNQSTTRSAALMLLNGSIAATAAYLVSWGISSAL</sequence>
<reference evidence="10" key="1">
    <citation type="submission" date="2021-01" db="EMBL/GenBank/DDBJ databases">
        <authorList>
            <person name="Corre E."/>
            <person name="Pelletier E."/>
            <person name="Niang G."/>
            <person name="Scheremetjew M."/>
            <person name="Finn R."/>
            <person name="Kale V."/>
            <person name="Holt S."/>
            <person name="Cochrane G."/>
            <person name="Meng A."/>
            <person name="Brown T."/>
            <person name="Cohen L."/>
        </authorList>
    </citation>
    <scope>NUCLEOTIDE SEQUENCE</scope>
    <source>
        <strain evidence="10">RCC1614</strain>
    </source>
</reference>
<dbReference type="PANTHER" id="PTHR31851">
    <property type="entry name" value="FE(2+)/MN(2+) TRANSPORTER PCL1"/>
    <property type="match status" value="1"/>
</dbReference>
<evidence type="ECO:0000256" key="7">
    <source>
        <dbReference type="ARBA" id="ARBA00023136"/>
    </source>
</evidence>
<proteinExistence type="inferred from homology"/>
<evidence type="ECO:0000256" key="8">
    <source>
        <dbReference type="ARBA" id="ARBA00044464"/>
    </source>
</evidence>
<keyword evidence="3" id="KW-0410">Iron transport</keyword>
<evidence type="ECO:0000313" key="10">
    <source>
        <dbReference type="EMBL" id="CAD8228843.1"/>
    </source>
</evidence>
<feature type="transmembrane region" description="Helical" evidence="9">
    <location>
        <begin position="60"/>
        <end position="81"/>
    </location>
</feature>
<keyword evidence="7 9" id="KW-0472">Membrane</keyword>
<keyword evidence="3" id="KW-0408">Iron</keyword>